<gene>
    <name evidence="7" type="ORF">SAMN02745150_00003</name>
</gene>
<evidence type="ECO:0000256" key="2">
    <source>
        <dbReference type="ARBA" id="ARBA00022448"/>
    </source>
</evidence>
<dbReference type="InterPro" id="IPR036458">
    <property type="entry name" value="Na:dicarbo_symporter_sf"/>
</dbReference>
<dbReference type="PANTHER" id="PTHR42865">
    <property type="entry name" value="PROTON/GLUTAMATE-ASPARTATE SYMPORTER"/>
    <property type="match status" value="1"/>
</dbReference>
<dbReference type="RefSeq" id="WP_092316814.1">
    <property type="nucleotide sequence ID" value="NZ_FOKY01000001.1"/>
</dbReference>
<accession>A0A1I1D1H5</accession>
<keyword evidence="3 6" id="KW-0812">Transmembrane</keyword>
<dbReference type="Pfam" id="PF00375">
    <property type="entry name" value="SDF"/>
    <property type="match status" value="1"/>
</dbReference>
<proteinExistence type="predicted"/>
<dbReference type="PRINTS" id="PR00173">
    <property type="entry name" value="EDTRNSPORT"/>
</dbReference>
<feature type="transmembrane region" description="Helical" evidence="6">
    <location>
        <begin position="334"/>
        <end position="359"/>
    </location>
</feature>
<evidence type="ECO:0000256" key="3">
    <source>
        <dbReference type="ARBA" id="ARBA00022692"/>
    </source>
</evidence>
<protein>
    <submittedName>
        <fullName evidence="7">Na+/H+-dicarboxylate symporter</fullName>
    </submittedName>
</protein>
<feature type="transmembrane region" description="Helical" evidence="6">
    <location>
        <begin position="311"/>
        <end position="328"/>
    </location>
</feature>
<feature type="transmembrane region" description="Helical" evidence="6">
    <location>
        <begin position="128"/>
        <end position="146"/>
    </location>
</feature>
<evidence type="ECO:0000256" key="1">
    <source>
        <dbReference type="ARBA" id="ARBA00004141"/>
    </source>
</evidence>
<keyword evidence="4 6" id="KW-1133">Transmembrane helix</keyword>
<dbReference type="OrthoDB" id="9768885at2"/>
<dbReference type="InterPro" id="IPR001991">
    <property type="entry name" value="Na-dicarboxylate_symporter"/>
</dbReference>
<dbReference type="STRING" id="34097.SAMN02745150_00003"/>
<feature type="transmembrane region" description="Helical" evidence="6">
    <location>
        <begin position="158"/>
        <end position="185"/>
    </location>
</feature>
<feature type="transmembrane region" description="Helical" evidence="6">
    <location>
        <begin position="72"/>
        <end position="94"/>
    </location>
</feature>
<keyword evidence="5 6" id="KW-0472">Membrane</keyword>
<comment type="subcellular location">
    <subcellularLocation>
        <location evidence="1">Membrane</location>
        <topology evidence="1">Multi-pass membrane protein</topology>
    </subcellularLocation>
</comment>
<evidence type="ECO:0000256" key="6">
    <source>
        <dbReference type="SAM" id="Phobius"/>
    </source>
</evidence>
<keyword evidence="8" id="KW-1185">Reference proteome</keyword>
<organism evidence="7 8">
    <name type="scientific">Brevinema andersonii</name>
    <dbReference type="NCBI Taxonomy" id="34097"/>
    <lineage>
        <taxon>Bacteria</taxon>
        <taxon>Pseudomonadati</taxon>
        <taxon>Spirochaetota</taxon>
        <taxon>Spirochaetia</taxon>
        <taxon>Brevinematales</taxon>
        <taxon>Brevinemataceae</taxon>
        <taxon>Brevinema</taxon>
    </lineage>
</organism>
<dbReference type="PANTHER" id="PTHR42865:SF8">
    <property type="entry name" value="SERINE_THREONINE TRANSPORTER SSTT"/>
    <property type="match status" value="1"/>
</dbReference>
<dbReference type="EMBL" id="FOKY01000001">
    <property type="protein sequence ID" value="SFB66968.1"/>
    <property type="molecule type" value="Genomic_DNA"/>
</dbReference>
<keyword evidence="2" id="KW-0813">Transport</keyword>
<evidence type="ECO:0000313" key="7">
    <source>
        <dbReference type="EMBL" id="SFB66968.1"/>
    </source>
</evidence>
<dbReference type="GO" id="GO:0005886">
    <property type="term" value="C:plasma membrane"/>
    <property type="evidence" value="ECO:0007669"/>
    <property type="project" value="TreeGrafter"/>
</dbReference>
<dbReference type="SUPFAM" id="SSF118215">
    <property type="entry name" value="Proton glutamate symport protein"/>
    <property type="match status" value="1"/>
</dbReference>
<sequence length="391" mass="41654">MKKKNNLGLLLHIILGILAGIAIGFTGNEVLIRIFATFSSIFGNLLKFTVPLLILAFITNGIAQLGGNSGKILFATIMLAYVSSIFAGFLAFFVNSNVFPYILSNMSIGVLDPHSSLSAYFTIDMPPVLSVTSSLVLAFILGVGLSKMNDSSVLKKSTYDFFVIIENFITKVIIPLLPIHIVGIFATMTQSGQLFTIMGTFGKVFLLVIALHFTALMIQYAVAGIYAKKNPLECIKNMLPAYFAALGTQSSAATIPITIQQMKQNGIRNNIAEFTAPLCANIHLSGSAITLTTCAMAILKLQGTEIPFSSMAGFIMMLGLMVVAAPGIPGGAVMASLGILESMLGFSPEMLSLMIALYIAQDSFGTALNVTGDGAIALIIDRHDQQLVVSK</sequence>
<evidence type="ECO:0000313" key="8">
    <source>
        <dbReference type="Proteomes" id="UP000240042"/>
    </source>
</evidence>
<dbReference type="Proteomes" id="UP000240042">
    <property type="component" value="Unassembled WGS sequence"/>
</dbReference>
<dbReference type="GO" id="GO:0005295">
    <property type="term" value="F:neutral L-amino acid:sodium symporter activity"/>
    <property type="evidence" value="ECO:0007669"/>
    <property type="project" value="TreeGrafter"/>
</dbReference>
<name>A0A1I1D1H5_BREAD</name>
<dbReference type="AlphaFoldDB" id="A0A1I1D1H5"/>
<reference evidence="8" key="1">
    <citation type="submission" date="2016-10" db="EMBL/GenBank/DDBJ databases">
        <authorList>
            <person name="Varghese N."/>
            <person name="Submissions S."/>
        </authorList>
    </citation>
    <scope>NUCLEOTIDE SEQUENCE [LARGE SCALE GENOMIC DNA]</scope>
    <source>
        <strain evidence="8">ATCC 43811</strain>
    </source>
</reference>
<feature type="transmembrane region" description="Helical" evidence="6">
    <location>
        <begin position="34"/>
        <end position="60"/>
    </location>
</feature>
<dbReference type="GO" id="GO:0032329">
    <property type="term" value="P:serine transport"/>
    <property type="evidence" value="ECO:0007669"/>
    <property type="project" value="TreeGrafter"/>
</dbReference>
<dbReference type="Gene3D" id="1.10.3860.10">
    <property type="entry name" value="Sodium:dicarboxylate symporter"/>
    <property type="match status" value="1"/>
</dbReference>
<evidence type="ECO:0000256" key="5">
    <source>
        <dbReference type="ARBA" id="ARBA00023136"/>
    </source>
</evidence>
<feature type="transmembrane region" description="Helical" evidence="6">
    <location>
        <begin position="205"/>
        <end position="227"/>
    </location>
</feature>
<evidence type="ECO:0000256" key="4">
    <source>
        <dbReference type="ARBA" id="ARBA00022989"/>
    </source>
</evidence>